<dbReference type="EMBL" id="JANJYI010000005">
    <property type="protein sequence ID" value="KAK2650189.1"/>
    <property type="molecule type" value="Genomic_DNA"/>
</dbReference>
<dbReference type="PANTHER" id="PTHR34576:SF14">
    <property type="entry name" value="MEMBRANE-ASSOCIATED KINASE REGULATOR 6"/>
    <property type="match status" value="1"/>
</dbReference>
<keyword evidence="2" id="KW-1185">Reference proteome</keyword>
<organism evidence="1 2">
    <name type="scientific">Dipteronia dyeriana</name>
    <dbReference type="NCBI Taxonomy" id="168575"/>
    <lineage>
        <taxon>Eukaryota</taxon>
        <taxon>Viridiplantae</taxon>
        <taxon>Streptophyta</taxon>
        <taxon>Embryophyta</taxon>
        <taxon>Tracheophyta</taxon>
        <taxon>Spermatophyta</taxon>
        <taxon>Magnoliopsida</taxon>
        <taxon>eudicotyledons</taxon>
        <taxon>Gunneridae</taxon>
        <taxon>Pentapetalae</taxon>
        <taxon>rosids</taxon>
        <taxon>malvids</taxon>
        <taxon>Sapindales</taxon>
        <taxon>Sapindaceae</taxon>
        <taxon>Hippocastanoideae</taxon>
        <taxon>Acereae</taxon>
        <taxon>Dipteronia</taxon>
    </lineage>
</organism>
<gene>
    <name evidence="1" type="ORF">Ddye_017678</name>
</gene>
<evidence type="ECO:0000313" key="2">
    <source>
        <dbReference type="Proteomes" id="UP001280121"/>
    </source>
</evidence>
<dbReference type="InterPro" id="IPR044699">
    <property type="entry name" value="MAKR6"/>
</dbReference>
<dbReference type="Proteomes" id="UP001280121">
    <property type="component" value="Unassembled WGS sequence"/>
</dbReference>
<dbReference type="AlphaFoldDB" id="A0AAD9X012"/>
<name>A0AAD9X012_9ROSI</name>
<comment type="caution">
    <text evidence="1">The sequence shown here is derived from an EMBL/GenBank/DDBJ whole genome shotgun (WGS) entry which is preliminary data.</text>
</comment>
<accession>A0AAD9X012</accession>
<dbReference type="PANTHER" id="PTHR34576">
    <property type="entry name" value="MEMBRANE-ASSOCIATED KINASE REGULATOR 6-RELATED"/>
    <property type="match status" value="1"/>
</dbReference>
<evidence type="ECO:0000313" key="1">
    <source>
        <dbReference type="EMBL" id="KAK2650189.1"/>
    </source>
</evidence>
<proteinExistence type="predicted"/>
<reference evidence="1" key="1">
    <citation type="journal article" date="2023" name="Plant J.">
        <title>Genome sequences and population genomics provide insights into the demographic history, inbreeding, and mutation load of two 'living fossil' tree species of Dipteronia.</title>
        <authorList>
            <person name="Feng Y."/>
            <person name="Comes H.P."/>
            <person name="Chen J."/>
            <person name="Zhu S."/>
            <person name="Lu R."/>
            <person name="Zhang X."/>
            <person name="Li P."/>
            <person name="Qiu J."/>
            <person name="Olsen K.M."/>
            <person name="Qiu Y."/>
        </authorList>
    </citation>
    <scope>NUCLEOTIDE SEQUENCE</scope>
    <source>
        <strain evidence="1">KIB01</strain>
    </source>
</reference>
<sequence>METSQSLAIESFSYSWLSNVKPSFDSLDESPRASLDSFHEATSADLDHKIVKSQRFQGESQDFNFDIPISQSPAAFLHADELFSDGLIIPVYVDPSKIETSRTSDPFTVPPVSSFSSRNIIAAHQAHYHFFKNLRKSSKRVLKRCFGYLIPFCHKVGSSRKSDRVDDIDRRVWEVKSWSNSLQASPQRHTAYSVGDWSDIESSIYEAILHCKRSIEK</sequence>
<protein>
    <recommendedName>
        <fullName evidence="3">Membrane-associated kinase regulator 6</fullName>
    </recommendedName>
</protein>
<evidence type="ECO:0008006" key="3">
    <source>
        <dbReference type="Google" id="ProtNLM"/>
    </source>
</evidence>